<dbReference type="AlphaFoldDB" id="A0A0A9FBP2"/>
<evidence type="ECO:0000313" key="1">
    <source>
        <dbReference type="EMBL" id="JAE05663.1"/>
    </source>
</evidence>
<proteinExistence type="predicted"/>
<dbReference type="EMBL" id="GBRH01192233">
    <property type="protein sequence ID" value="JAE05663.1"/>
    <property type="molecule type" value="Transcribed_RNA"/>
</dbReference>
<protein>
    <submittedName>
        <fullName evidence="1">ATP binding / protein binding</fullName>
    </submittedName>
</protein>
<organism evidence="1">
    <name type="scientific">Arundo donax</name>
    <name type="common">Giant reed</name>
    <name type="synonym">Donax arundinaceus</name>
    <dbReference type="NCBI Taxonomy" id="35708"/>
    <lineage>
        <taxon>Eukaryota</taxon>
        <taxon>Viridiplantae</taxon>
        <taxon>Streptophyta</taxon>
        <taxon>Embryophyta</taxon>
        <taxon>Tracheophyta</taxon>
        <taxon>Spermatophyta</taxon>
        <taxon>Magnoliopsida</taxon>
        <taxon>Liliopsida</taxon>
        <taxon>Poales</taxon>
        <taxon>Poaceae</taxon>
        <taxon>PACMAD clade</taxon>
        <taxon>Arundinoideae</taxon>
        <taxon>Arundineae</taxon>
        <taxon>Arundo</taxon>
    </lineage>
</organism>
<name>A0A0A9FBP2_ARUDO</name>
<sequence>MNPFPCQGIEICRQCGHKRLPLACFHLCNAPVVKHSTTNNLDIKMPHPEGPPRRLPHHGKCLGLDVGERLPARQPRAELRRLRLQQFVGEPPERRLERAD</sequence>
<reference evidence="1" key="2">
    <citation type="journal article" date="2015" name="Data Brief">
        <title>Shoot transcriptome of the giant reed, Arundo donax.</title>
        <authorList>
            <person name="Barrero R.A."/>
            <person name="Guerrero F.D."/>
            <person name="Moolhuijzen P."/>
            <person name="Goolsby J.A."/>
            <person name="Tidwell J."/>
            <person name="Bellgard S.E."/>
            <person name="Bellgard M.I."/>
        </authorList>
    </citation>
    <scope>NUCLEOTIDE SEQUENCE</scope>
    <source>
        <tissue evidence="1">Shoot tissue taken approximately 20 cm above the soil surface</tissue>
    </source>
</reference>
<accession>A0A0A9FBP2</accession>
<reference evidence="1" key="1">
    <citation type="submission" date="2014-09" db="EMBL/GenBank/DDBJ databases">
        <authorList>
            <person name="Magalhaes I.L.F."/>
            <person name="Oliveira U."/>
            <person name="Santos F.R."/>
            <person name="Vidigal T.H.D.A."/>
            <person name="Brescovit A.D."/>
            <person name="Santos A.J."/>
        </authorList>
    </citation>
    <scope>NUCLEOTIDE SEQUENCE</scope>
    <source>
        <tissue evidence="1">Shoot tissue taken approximately 20 cm above the soil surface</tissue>
    </source>
</reference>